<reference evidence="1 2" key="1">
    <citation type="journal article" date="2011" name="Genome Biol.">
        <title>Comparative genome sequence analysis underscores mycoparasitism as the ancestral life style of Trichoderma.</title>
        <authorList>
            <person name="Kubicek C.P."/>
            <person name="Herrera-Estrella A."/>
            <person name="Seidl-Seiboth V."/>
            <person name="Martinez D.A."/>
            <person name="Druzhinina I.S."/>
            <person name="Thon M."/>
            <person name="Zeilinger S."/>
            <person name="Casas-Flores S."/>
            <person name="Horwitz B.A."/>
            <person name="Mukherjee P.K."/>
            <person name="Mukherjee M."/>
            <person name="Kredics L."/>
            <person name="Alcaraz L.D."/>
            <person name="Aerts A."/>
            <person name="Antal Z."/>
            <person name="Atanasova L."/>
            <person name="Cervantes-Badillo M.G."/>
            <person name="Challacombe J."/>
            <person name="Chertkov O."/>
            <person name="McCluskey K."/>
            <person name="Coulpier F."/>
            <person name="Deshpande N."/>
            <person name="von Doehren H."/>
            <person name="Ebbole D.J."/>
            <person name="Esquivel-Naranjo E.U."/>
            <person name="Fekete E."/>
            <person name="Flipphi M."/>
            <person name="Glaser F."/>
            <person name="Gomez-Rodriguez E.Y."/>
            <person name="Gruber S."/>
            <person name="Han C."/>
            <person name="Henrissat B."/>
            <person name="Hermosa R."/>
            <person name="Hernandez-Onate M."/>
            <person name="Karaffa L."/>
            <person name="Kosti I."/>
            <person name="Le Crom S."/>
            <person name="Lindquist E."/>
            <person name="Lucas S."/>
            <person name="Luebeck M."/>
            <person name="Luebeck P.S."/>
            <person name="Margeot A."/>
            <person name="Metz B."/>
            <person name="Misra M."/>
            <person name="Nevalainen H."/>
            <person name="Omann M."/>
            <person name="Packer N."/>
            <person name="Perrone G."/>
            <person name="Uresti-Rivera E.E."/>
            <person name="Salamov A."/>
            <person name="Schmoll M."/>
            <person name="Seiboth B."/>
            <person name="Shapiro H."/>
            <person name="Sukno S."/>
            <person name="Tamayo-Ramos J.A."/>
            <person name="Tisch D."/>
            <person name="Wiest A."/>
            <person name="Wilkinson H.H."/>
            <person name="Zhang M."/>
            <person name="Coutinho P.M."/>
            <person name="Kenerley C.M."/>
            <person name="Monte E."/>
            <person name="Baker S.E."/>
            <person name="Grigoriev I.V."/>
        </authorList>
    </citation>
    <scope>NUCLEOTIDE SEQUENCE [LARGE SCALE GENOMIC DNA]</scope>
    <source>
        <strain evidence="2">ATCC 20476 / IMI 206040</strain>
    </source>
</reference>
<organism evidence="1 2">
    <name type="scientific">Hypocrea atroviridis (strain ATCC 20476 / IMI 206040)</name>
    <name type="common">Trichoderma atroviride</name>
    <dbReference type="NCBI Taxonomy" id="452589"/>
    <lineage>
        <taxon>Eukaryota</taxon>
        <taxon>Fungi</taxon>
        <taxon>Dikarya</taxon>
        <taxon>Ascomycota</taxon>
        <taxon>Pezizomycotina</taxon>
        <taxon>Sordariomycetes</taxon>
        <taxon>Hypocreomycetidae</taxon>
        <taxon>Hypocreales</taxon>
        <taxon>Hypocreaceae</taxon>
        <taxon>Trichoderma</taxon>
    </lineage>
</organism>
<dbReference type="Proteomes" id="UP000005426">
    <property type="component" value="Unassembled WGS sequence"/>
</dbReference>
<dbReference type="HOGENOM" id="CLU_2015577_0_0_1"/>
<comment type="caution">
    <text evidence="1">The sequence shown here is derived from an EMBL/GenBank/DDBJ whole genome shotgun (WGS) entry which is preliminary data.</text>
</comment>
<dbReference type="EMBL" id="ABDG02000024">
    <property type="protein sequence ID" value="EHK45156.1"/>
    <property type="molecule type" value="Genomic_DNA"/>
</dbReference>
<sequence>MTKASVISKLSKHPRSQGFQGYILHTSMYCDAIWKRHRVPNVTPRYCGFSSQVLHLLTMANHRLSCYNSQVSRPSREEQMSCATVLQRTYTCKVMLAAAGGLGCDAVSARVAREPNTKVSYLG</sequence>
<name>G9NVY9_HYPAI</name>
<protein>
    <submittedName>
        <fullName evidence="1">Uncharacterized protein</fullName>
    </submittedName>
</protein>
<accession>G9NVY9</accession>
<proteinExistence type="predicted"/>
<evidence type="ECO:0000313" key="2">
    <source>
        <dbReference type="Proteomes" id="UP000005426"/>
    </source>
</evidence>
<dbReference type="AlphaFoldDB" id="G9NVY9"/>
<keyword evidence="2" id="KW-1185">Reference proteome</keyword>
<gene>
    <name evidence="1" type="ORF">TRIATDRAFT_299861</name>
</gene>
<evidence type="ECO:0000313" key="1">
    <source>
        <dbReference type="EMBL" id="EHK45156.1"/>
    </source>
</evidence>